<reference evidence="3 4" key="1">
    <citation type="submission" date="2019-04" db="EMBL/GenBank/DDBJ databases">
        <title>Friends and foes A comparative genomics studyof 23 Aspergillus species from section Flavi.</title>
        <authorList>
            <consortium name="DOE Joint Genome Institute"/>
            <person name="Kjaerbolling I."/>
            <person name="Vesth T."/>
            <person name="Frisvad J.C."/>
            <person name="Nybo J.L."/>
            <person name="Theobald S."/>
            <person name="Kildgaard S."/>
            <person name="Isbrandt T."/>
            <person name="Kuo A."/>
            <person name="Sato A."/>
            <person name="Lyhne E.K."/>
            <person name="Kogle M.E."/>
            <person name="Wiebenga A."/>
            <person name="Kun R.S."/>
            <person name="Lubbers R.J."/>
            <person name="Makela M.R."/>
            <person name="Barry K."/>
            <person name="Chovatia M."/>
            <person name="Clum A."/>
            <person name="Daum C."/>
            <person name="Haridas S."/>
            <person name="He G."/>
            <person name="LaButti K."/>
            <person name="Lipzen A."/>
            <person name="Mondo S."/>
            <person name="Riley R."/>
            <person name="Salamov A."/>
            <person name="Simmons B.A."/>
            <person name="Magnuson J.K."/>
            <person name="Henrissat B."/>
            <person name="Mortensen U.H."/>
            <person name="Larsen T.O."/>
            <person name="Devries R.P."/>
            <person name="Grigoriev I.V."/>
            <person name="Machida M."/>
            <person name="Baker S.E."/>
            <person name="Andersen M.R."/>
        </authorList>
    </citation>
    <scope>NUCLEOTIDE SEQUENCE [LARGE SCALE GENOMIC DNA]</scope>
    <source>
        <strain evidence="3 4">IBT 29228</strain>
    </source>
</reference>
<evidence type="ECO:0000256" key="2">
    <source>
        <dbReference type="SAM" id="Phobius"/>
    </source>
</evidence>
<dbReference type="AlphaFoldDB" id="A0A5N7B6A6"/>
<keyword evidence="4" id="KW-1185">Reference proteome</keyword>
<evidence type="ECO:0000313" key="3">
    <source>
        <dbReference type="EMBL" id="KAE8377583.1"/>
    </source>
</evidence>
<dbReference type="EMBL" id="ML736221">
    <property type="protein sequence ID" value="KAE8377583.1"/>
    <property type="molecule type" value="Genomic_DNA"/>
</dbReference>
<protein>
    <submittedName>
        <fullName evidence="3">Uncharacterized protein</fullName>
    </submittedName>
</protein>
<keyword evidence="2" id="KW-1133">Transmembrane helix</keyword>
<dbReference type="OrthoDB" id="4497843at2759"/>
<proteinExistence type="predicted"/>
<evidence type="ECO:0000256" key="1">
    <source>
        <dbReference type="SAM" id="MobiDB-lite"/>
    </source>
</evidence>
<dbReference type="Proteomes" id="UP000326198">
    <property type="component" value="Unassembled WGS sequence"/>
</dbReference>
<feature type="compositionally biased region" description="Acidic residues" evidence="1">
    <location>
        <begin position="27"/>
        <end position="37"/>
    </location>
</feature>
<feature type="compositionally biased region" description="Basic and acidic residues" evidence="1">
    <location>
        <begin position="1"/>
        <end position="26"/>
    </location>
</feature>
<keyword evidence="2" id="KW-0812">Transmembrane</keyword>
<feature type="transmembrane region" description="Helical" evidence="2">
    <location>
        <begin position="105"/>
        <end position="125"/>
    </location>
</feature>
<sequence>MTPVHAEKTQSLRDSQPKTDYERWLEERDENDQAVEDSEYHPTIPGINGQILLLHHPSGRFHLKESDTKVLQSHQRHGEFLHRRNIRSFFLPEDAIAQIPHEPCVWGLVLLFAVIIICVHAGQSLSKQRGRVRASSSPISNDPLVLDIDKKYLV</sequence>
<feature type="region of interest" description="Disordered" evidence="1">
    <location>
        <begin position="1"/>
        <end position="40"/>
    </location>
</feature>
<organism evidence="3 4">
    <name type="scientific">Aspergillus bertholletiae</name>
    <dbReference type="NCBI Taxonomy" id="1226010"/>
    <lineage>
        <taxon>Eukaryota</taxon>
        <taxon>Fungi</taxon>
        <taxon>Dikarya</taxon>
        <taxon>Ascomycota</taxon>
        <taxon>Pezizomycotina</taxon>
        <taxon>Eurotiomycetes</taxon>
        <taxon>Eurotiomycetidae</taxon>
        <taxon>Eurotiales</taxon>
        <taxon>Aspergillaceae</taxon>
        <taxon>Aspergillus</taxon>
        <taxon>Aspergillus subgen. Circumdati</taxon>
    </lineage>
</organism>
<keyword evidence="2" id="KW-0472">Membrane</keyword>
<name>A0A5N7B6A6_9EURO</name>
<gene>
    <name evidence="3" type="ORF">BDV26DRAFT_208156</name>
</gene>
<accession>A0A5N7B6A6</accession>
<evidence type="ECO:0000313" key="4">
    <source>
        <dbReference type="Proteomes" id="UP000326198"/>
    </source>
</evidence>